<evidence type="ECO:0000256" key="1">
    <source>
        <dbReference type="ARBA" id="ARBA00001092"/>
    </source>
</evidence>
<dbReference type="Pfam" id="PF03575">
    <property type="entry name" value="Peptidase_S51"/>
    <property type="match status" value="1"/>
</dbReference>
<dbReference type="InterPro" id="IPR029062">
    <property type="entry name" value="Class_I_gatase-like"/>
</dbReference>
<dbReference type="AlphaFoldDB" id="A0A246BJK9"/>
<dbReference type="Proteomes" id="UP000197208">
    <property type="component" value="Unassembled WGS sequence"/>
</dbReference>
<dbReference type="Pfam" id="PF00395">
    <property type="entry name" value="SLH"/>
    <property type="match status" value="2"/>
</dbReference>
<dbReference type="PROSITE" id="PS51272">
    <property type="entry name" value="SLH"/>
    <property type="match status" value="1"/>
</dbReference>
<dbReference type="Gene3D" id="3.40.50.880">
    <property type="match status" value="1"/>
</dbReference>
<evidence type="ECO:0000256" key="3">
    <source>
        <dbReference type="ARBA" id="ARBA00006534"/>
    </source>
</evidence>
<dbReference type="GO" id="GO:0006508">
    <property type="term" value="P:proteolysis"/>
    <property type="evidence" value="ECO:0007669"/>
    <property type="project" value="UniProtKB-KW"/>
</dbReference>
<dbReference type="PANTHER" id="PTHR36175:SF1">
    <property type="entry name" value="CYANOPHYCINASE"/>
    <property type="match status" value="1"/>
</dbReference>
<dbReference type="OrthoDB" id="174569at2"/>
<dbReference type="GO" id="GO:0008241">
    <property type="term" value="F:peptidyl-dipeptidase activity"/>
    <property type="evidence" value="ECO:0007669"/>
    <property type="project" value="UniProtKB-EC"/>
</dbReference>
<sequence length="583" mass="60372">MRKRTLTLAFTLASLTLSGASQAARGHLLIVGGGLRSDNAPVYDAFLQAAGGRTAAKVVIVPTASSSLSSSRRFKEDLEALGVPADRVTILDITSKNADSAVKAPEVLNAINAATAVWLVGGDQLRLQKAFVNPDGSDTPALKDIRALWAERGGVIGGTSAGASIQSVIMPSAFGVPMDSLDFGVAPLADQRGVSLSPGFGLFSAGIVDQHFNTYAGRHARMATYLTAGATKIGFGLDENTAMLVTPDGMVEVLGSGGLSIMDARAATREAGPLGVHLGNLRLHYLMSGDRVNPATLAVTVNPKKSLIKPGDEYEATPRTSTDLAGNDAFRTLLTYGLVDNTATQTSGLYLRFRPGTTYGYGYRVTLSKTADTQGHYGSVTGVDAYTVLNARMDVAPVSLGGQAPTAPRDLRGHSREAELTTVAFRGLLPPLPSGLFAPQRSVTRAELAAALVFASGAGEKTVPDLSDVPATHADAAAIRVATSRGWLTAPGGRFEPDRPATREETALALAGAYDFVQLRALPASPLGATDAGTATTDAGRQALGAAIAAGLLDLRASAARPAEPVTRAELGAALYTLMGFQF</sequence>
<dbReference type="RefSeq" id="WP_088248882.1">
    <property type="nucleotide sequence ID" value="NZ_NHMK01000016.1"/>
</dbReference>
<evidence type="ECO:0000256" key="2">
    <source>
        <dbReference type="ARBA" id="ARBA00002039"/>
    </source>
</evidence>
<accession>A0A246BJK9</accession>
<comment type="caution">
    <text evidence="11">The sequence shown here is derived from an EMBL/GenBank/DDBJ whole genome shotgun (WGS) entry which is preliminary data.</text>
</comment>
<evidence type="ECO:0000256" key="4">
    <source>
        <dbReference type="ARBA" id="ARBA00013115"/>
    </source>
</evidence>
<dbReference type="EMBL" id="NHMK01000016">
    <property type="protein sequence ID" value="OWL95485.1"/>
    <property type="molecule type" value="Genomic_DNA"/>
</dbReference>
<evidence type="ECO:0000256" key="6">
    <source>
        <dbReference type="ARBA" id="ARBA00022670"/>
    </source>
</evidence>
<dbReference type="PANTHER" id="PTHR36175">
    <property type="entry name" value="CYANOPHYCINASE"/>
    <property type="match status" value="1"/>
</dbReference>
<protein>
    <recommendedName>
        <fullName evidence="5">Cyanophycinase</fullName>
        <ecNumber evidence="4">3.4.15.6</ecNumber>
    </recommendedName>
</protein>
<reference evidence="11 12" key="1">
    <citation type="submission" date="2017-05" db="EMBL/GenBank/DDBJ databases">
        <title>De novo genome assembly of Deniococcus indicus strain DR1.</title>
        <authorList>
            <person name="Chauhan D."/>
            <person name="Yennamalli R.M."/>
            <person name="Priyadarshini R."/>
        </authorList>
    </citation>
    <scope>NUCLEOTIDE SEQUENCE [LARGE SCALE GENOMIC DNA]</scope>
    <source>
        <strain evidence="11 12">DR1</strain>
    </source>
</reference>
<feature type="domain" description="SLH" evidence="10">
    <location>
        <begin position="462"/>
        <end position="524"/>
    </location>
</feature>
<evidence type="ECO:0000259" key="10">
    <source>
        <dbReference type="PROSITE" id="PS51272"/>
    </source>
</evidence>
<dbReference type="CDD" id="cd03145">
    <property type="entry name" value="GAT1_cyanophycinase"/>
    <property type="match status" value="1"/>
</dbReference>
<evidence type="ECO:0000256" key="5">
    <source>
        <dbReference type="ARBA" id="ARBA00015719"/>
    </source>
</evidence>
<comment type="catalytic activity">
    <reaction evidence="1">
        <text>[L-4-(L-arginin-2-N-yl)aspartate](n) + H2O = [L-4-(L-arginin-2-N-yl)aspartate](n-1) + L-4-(L-arginin-2-N-yl)aspartate</text>
        <dbReference type="Rhea" id="RHEA:12845"/>
        <dbReference type="Rhea" id="RHEA-COMP:13728"/>
        <dbReference type="Rhea" id="RHEA-COMP:13734"/>
        <dbReference type="ChEBI" id="CHEBI:15377"/>
        <dbReference type="ChEBI" id="CHEBI:137986"/>
        <dbReference type="ChEBI" id="CHEBI:137991"/>
        <dbReference type="EC" id="3.4.15.6"/>
    </reaction>
</comment>
<keyword evidence="8" id="KW-0720">Serine protease</keyword>
<keyword evidence="7" id="KW-0378">Hydrolase</keyword>
<comment type="similarity">
    <text evidence="3">Belongs to the peptidase S51 family.</text>
</comment>
<feature type="signal peptide" evidence="9">
    <location>
        <begin position="1"/>
        <end position="23"/>
    </location>
</feature>
<evidence type="ECO:0000256" key="8">
    <source>
        <dbReference type="ARBA" id="ARBA00022825"/>
    </source>
</evidence>
<dbReference type="InterPro" id="IPR011811">
    <property type="entry name" value="Peptidase_S51_cyanophycinase"/>
</dbReference>
<gene>
    <name evidence="11" type="ORF">CBQ26_12045</name>
</gene>
<dbReference type="GO" id="GO:0008236">
    <property type="term" value="F:serine-type peptidase activity"/>
    <property type="evidence" value="ECO:0007669"/>
    <property type="project" value="UniProtKB-KW"/>
</dbReference>
<evidence type="ECO:0000313" key="12">
    <source>
        <dbReference type="Proteomes" id="UP000197208"/>
    </source>
</evidence>
<keyword evidence="9" id="KW-0732">Signal</keyword>
<evidence type="ECO:0000256" key="9">
    <source>
        <dbReference type="SAM" id="SignalP"/>
    </source>
</evidence>
<comment type="function">
    <text evidence="2">Exopeptidase that catalyzes the hydrolytic cleavage of multi-L-arginyl-poly-L-aspartic acid (cyanophycin; a water-insoluble reserve polymer) into aspartate-arginine dipeptides.</text>
</comment>
<dbReference type="EC" id="3.4.15.6" evidence="4"/>
<keyword evidence="12" id="KW-1185">Reference proteome</keyword>
<proteinExistence type="inferred from homology"/>
<evidence type="ECO:0000256" key="7">
    <source>
        <dbReference type="ARBA" id="ARBA00022801"/>
    </source>
</evidence>
<dbReference type="InterPro" id="IPR005320">
    <property type="entry name" value="Peptidase_S51"/>
</dbReference>
<dbReference type="InterPro" id="IPR001119">
    <property type="entry name" value="SLH_dom"/>
</dbReference>
<dbReference type="SUPFAM" id="SSF52317">
    <property type="entry name" value="Class I glutamine amidotransferase-like"/>
    <property type="match status" value="1"/>
</dbReference>
<keyword evidence="6" id="KW-0645">Protease</keyword>
<dbReference type="NCBIfam" id="TIGR02069">
    <property type="entry name" value="cyanophycinase"/>
    <property type="match status" value="1"/>
</dbReference>
<feature type="chain" id="PRO_5011992485" description="Cyanophycinase" evidence="9">
    <location>
        <begin position="24"/>
        <end position="583"/>
    </location>
</feature>
<evidence type="ECO:0000313" key="11">
    <source>
        <dbReference type="EMBL" id="OWL95485.1"/>
    </source>
</evidence>
<name>A0A246BJK9_9DEIO</name>
<organism evidence="11 12">
    <name type="scientific">Deinococcus indicus</name>
    <dbReference type="NCBI Taxonomy" id="223556"/>
    <lineage>
        <taxon>Bacteria</taxon>
        <taxon>Thermotogati</taxon>
        <taxon>Deinococcota</taxon>
        <taxon>Deinococci</taxon>
        <taxon>Deinococcales</taxon>
        <taxon>Deinococcaceae</taxon>
        <taxon>Deinococcus</taxon>
    </lineage>
</organism>